<dbReference type="EMBL" id="JAQQWI010000015">
    <property type="protein sequence ID" value="KAK8012396.1"/>
    <property type="molecule type" value="Genomic_DNA"/>
</dbReference>
<feature type="compositionally biased region" description="Basic and acidic residues" evidence="1">
    <location>
        <begin position="32"/>
        <end position="45"/>
    </location>
</feature>
<evidence type="ECO:0000313" key="3">
    <source>
        <dbReference type="Proteomes" id="UP001396898"/>
    </source>
</evidence>
<evidence type="ECO:0000256" key="1">
    <source>
        <dbReference type="SAM" id="MobiDB-lite"/>
    </source>
</evidence>
<comment type="caution">
    <text evidence="2">The sequence shown here is derived from an EMBL/GenBank/DDBJ whole genome shotgun (WGS) entry which is preliminary data.</text>
</comment>
<evidence type="ECO:0000313" key="2">
    <source>
        <dbReference type="EMBL" id="KAK8012396.1"/>
    </source>
</evidence>
<protein>
    <submittedName>
        <fullName evidence="2">Uncharacterized protein</fullName>
    </submittedName>
</protein>
<sequence length="60" mass="6615">MAGVDSKHGISICSLVSLQWLTESSDRIGSDLRYDGPSGRIRESKQGPLLPEEYHLRDSA</sequence>
<name>A0ABR1RHN4_9PEZI</name>
<keyword evidence="3" id="KW-1185">Reference proteome</keyword>
<dbReference type="Proteomes" id="UP001396898">
    <property type="component" value="Unassembled WGS sequence"/>
</dbReference>
<organism evidence="2 3">
    <name type="scientific">Apiospora marii</name>
    <dbReference type="NCBI Taxonomy" id="335849"/>
    <lineage>
        <taxon>Eukaryota</taxon>
        <taxon>Fungi</taxon>
        <taxon>Dikarya</taxon>
        <taxon>Ascomycota</taxon>
        <taxon>Pezizomycotina</taxon>
        <taxon>Sordariomycetes</taxon>
        <taxon>Xylariomycetidae</taxon>
        <taxon>Amphisphaeriales</taxon>
        <taxon>Apiosporaceae</taxon>
        <taxon>Apiospora</taxon>
    </lineage>
</organism>
<reference evidence="2 3" key="1">
    <citation type="submission" date="2023-01" db="EMBL/GenBank/DDBJ databases">
        <title>Analysis of 21 Apiospora genomes using comparative genomics revels a genus with tremendous synthesis potential of carbohydrate active enzymes and secondary metabolites.</title>
        <authorList>
            <person name="Sorensen T."/>
        </authorList>
    </citation>
    <scope>NUCLEOTIDE SEQUENCE [LARGE SCALE GENOMIC DNA]</scope>
    <source>
        <strain evidence="2 3">CBS 20057</strain>
    </source>
</reference>
<accession>A0ABR1RHN4</accession>
<gene>
    <name evidence="2" type="ORF">PG991_009771</name>
</gene>
<feature type="region of interest" description="Disordered" evidence="1">
    <location>
        <begin position="32"/>
        <end position="60"/>
    </location>
</feature>
<proteinExistence type="predicted"/>